<evidence type="ECO:0000313" key="1">
    <source>
        <dbReference type="EMBL" id="KAK8056912.1"/>
    </source>
</evidence>
<dbReference type="Proteomes" id="UP001444661">
    <property type="component" value="Unassembled WGS sequence"/>
</dbReference>
<evidence type="ECO:0000313" key="2">
    <source>
        <dbReference type="Proteomes" id="UP001444661"/>
    </source>
</evidence>
<protein>
    <submittedName>
        <fullName evidence="1">Uncharacterized protein</fullName>
    </submittedName>
</protein>
<name>A0ABR1UDD3_9PEZI</name>
<dbReference type="EMBL" id="JAQQWK010000001">
    <property type="protein sequence ID" value="KAK8056912.1"/>
    <property type="molecule type" value="Genomic_DNA"/>
</dbReference>
<sequence>MLCQRNAISTRGGHIGTWTNSAGGPKPGLIGLILPESSSTHVDDDVPPGYYQDAAEDPGEKSMVHLVRAWACGKDPNDIV</sequence>
<accession>A0ABR1UDD3</accession>
<comment type="caution">
    <text evidence="1">The sequence shown here is derived from an EMBL/GenBank/DDBJ whole genome shotgun (WGS) entry which is preliminary data.</text>
</comment>
<proteinExistence type="predicted"/>
<organism evidence="1 2">
    <name type="scientific">Apiospora rasikravindrae</name>
    <dbReference type="NCBI Taxonomy" id="990691"/>
    <lineage>
        <taxon>Eukaryota</taxon>
        <taxon>Fungi</taxon>
        <taxon>Dikarya</taxon>
        <taxon>Ascomycota</taxon>
        <taxon>Pezizomycotina</taxon>
        <taxon>Sordariomycetes</taxon>
        <taxon>Xylariomycetidae</taxon>
        <taxon>Amphisphaeriales</taxon>
        <taxon>Apiosporaceae</taxon>
        <taxon>Apiospora</taxon>
    </lineage>
</organism>
<gene>
    <name evidence="1" type="ORF">PG993_002139</name>
</gene>
<keyword evidence="2" id="KW-1185">Reference proteome</keyword>
<reference evidence="1 2" key="1">
    <citation type="submission" date="2023-01" db="EMBL/GenBank/DDBJ databases">
        <title>Analysis of 21 Apiospora genomes using comparative genomics revels a genus with tremendous synthesis potential of carbohydrate active enzymes and secondary metabolites.</title>
        <authorList>
            <person name="Sorensen T."/>
        </authorList>
    </citation>
    <scope>NUCLEOTIDE SEQUENCE [LARGE SCALE GENOMIC DNA]</scope>
    <source>
        <strain evidence="1 2">CBS 33761</strain>
    </source>
</reference>